<dbReference type="PANTHER" id="PTHR47701">
    <property type="entry name" value="PROTEIN MODIFIER OF SNC1 11"/>
    <property type="match status" value="1"/>
</dbReference>
<accession>A0A1S2XSM0</accession>
<dbReference type="GO" id="GO:0005634">
    <property type="term" value="C:nucleus"/>
    <property type="evidence" value="ECO:0007669"/>
    <property type="project" value="TreeGrafter"/>
</dbReference>
<feature type="region of interest" description="Disordered" evidence="1">
    <location>
        <begin position="1"/>
        <end position="154"/>
    </location>
</feature>
<gene>
    <name evidence="4" type="primary">LOC101507371</name>
</gene>
<keyword evidence="3" id="KW-1185">Reference proteome</keyword>
<dbReference type="InterPro" id="IPR044209">
    <property type="entry name" value="MOS11"/>
</dbReference>
<reference evidence="3" key="1">
    <citation type="journal article" date="2013" name="Nat. Biotechnol.">
        <title>Draft genome sequence of chickpea (Cicer arietinum) provides a resource for trait improvement.</title>
        <authorList>
            <person name="Varshney R.K."/>
            <person name="Song C."/>
            <person name="Saxena R.K."/>
            <person name="Azam S."/>
            <person name="Yu S."/>
            <person name="Sharpe A.G."/>
            <person name="Cannon S."/>
            <person name="Baek J."/>
            <person name="Rosen B.D."/>
            <person name="Tar'an B."/>
            <person name="Millan T."/>
            <person name="Zhang X."/>
            <person name="Ramsay L.D."/>
            <person name="Iwata A."/>
            <person name="Wang Y."/>
            <person name="Nelson W."/>
            <person name="Farmer A.D."/>
            <person name="Gaur P.M."/>
            <person name="Soderlund C."/>
            <person name="Penmetsa R.V."/>
            <person name="Xu C."/>
            <person name="Bharti A.K."/>
            <person name="He W."/>
            <person name="Winter P."/>
            <person name="Zhao S."/>
            <person name="Hane J.K."/>
            <person name="Carrasquilla-Garcia N."/>
            <person name="Condie J.A."/>
            <person name="Upadhyaya H.D."/>
            <person name="Luo M.C."/>
            <person name="Thudi M."/>
            <person name="Gowda C.L."/>
            <person name="Singh N.P."/>
            <person name="Lichtenzveig J."/>
            <person name="Gali K.K."/>
            <person name="Rubio J."/>
            <person name="Nadarajan N."/>
            <person name="Dolezel J."/>
            <person name="Bansal K.C."/>
            <person name="Xu X."/>
            <person name="Edwards D."/>
            <person name="Zhang G."/>
            <person name="Kahl G."/>
            <person name="Gil J."/>
            <person name="Singh K.B."/>
            <person name="Datta S.K."/>
            <person name="Jackson S.A."/>
            <person name="Wang J."/>
            <person name="Cook D.R."/>
        </authorList>
    </citation>
    <scope>NUCLEOTIDE SEQUENCE [LARGE SCALE GENOMIC DNA]</scope>
    <source>
        <strain evidence="3">cv. CDC Frontier</strain>
    </source>
</reference>
<organism evidence="3 4">
    <name type="scientific">Cicer arietinum</name>
    <name type="common">Chickpea</name>
    <name type="synonym">Garbanzo</name>
    <dbReference type="NCBI Taxonomy" id="3827"/>
    <lineage>
        <taxon>Eukaryota</taxon>
        <taxon>Viridiplantae</taxon>
        <taxon>Streptophyta</taxon>
        <taxon>Embryophyta</taxon>
        <taxon>Tracheophyta</taxon>
        <taxon>Spermatophyta</taxon>
        <taxon>Magnoliopsida</taxon>
        <taxon>eudicotyledons</taxon>
        <taxon>Gunneridae</taxon>
        <taxon>Pentapetalae</taxon>
        <taxon>rosids</taxon>
        <taxon>fabids</taxon>
        <taxon>Fabales</taxon>
        <taxon>Fabaceae</taxon>
        <taxon>Papilionoideae</taxon>
        <taxon>50 kb inversion clade</taxon>
        <taxon>NPAAA clade</taxon>
        <taxon>Hologalegina</taxon>
        <taxon>IRL clade</taxon>
        <taxon>Cicereae</taxon>
        <taxon>Cicer</taxon>
    </lineage>
</organism>
<dbReference type="STRING" id="3827.A0A1S2XSM0"/>
<dbReference type="AlphaFoldDB" id="A0A1S2XSM0"/>
<dbReference type="KEGG" id="cam:101507371"/>
<protein>
    <submittedName>
        <fullName evidence="4">Protein MODIFIER OF SNC1 11</fullName>
    </submittedName>
</protein>
<sequence length="191" mass="20448">MATPDTTPTAANSTDENPNKTLDHPTTSPKPHSDPISADIDTGADKSKDTPADLENDAPLSDVQKKMRRAERFGISVQLSEKEKRNSRAERFGTASVLHGPEGSKDEDLKRKARAERFGMPTPSTTADEDAKKKARLARFASGSKTDPAEEDKRKARALRFSNSSSTTLSQVNVEANIEPAAIASNAGGGT</sequence>
<name>A0A1S2XSM0_CICAR</name>
<dbReference type="Pfam" id="PF18592">
    <property type="entry name" value="Tho1_MOS11_C"/>
    <property type="match status" value="1"/>
</dbReference>
<dbReference type="GO" id="GO:0016973">
    <property type="term" value="P:poly(A)+ mRNA export from nucleus"/>
    <property type="evidence" value="ECO:0007669"/>
    <property type="project" value="InterPro"/>
</dbReference>
<dbReference type="PaxDb" id="3827-XP_004493925.1"/>
<dbReference type="Proteomes" id="UP000087171">
    <property type="component" value="Chromosome Ca3"/>
</dbReference>
<dbReference type="GeneID" id="101507371"/>
<reference evidence="4" key="2">
    <citation type="submission" date="2025-08" db="UniProtKB">
        <authorList>
            <consortium name="RefSeq"/>
        </authorList>
    </citation>
    <scope>IDENTIFICATION</scope>
    <source>
        <tissue evidence="4">Etiolated seedlings</tissue>
    </source>
</reference>
<evidence type="ECO:0000259" key="2">
    <source>
        <dbReference type="Pfam" id="PF18592"/>
    </source>
</evidence>
<dbReference type="InterPro" id="IPR040746">
    <property type="entry name" value="THO1_MOS11_C"/>
</dbReference>
<feature type="compositionally biased region" description="Polar residues" evidence="1">
    <location>
        <begin position="1"/>
        <end position="16"/>
    </location>
</feature>
<evidence type="ECO:0000313" key="4">
    <source>
        <dbReference type="RefSeq" id="XP_004493925.1"/>
    </source>
</evidence>
<dbReference type="PANTHER" id="PTHR47701:SF2">
    <property type="entry name" value="PROTEIN MODIFIER OF SNC1 11"/>
    <property type="match status" value="1"/>
</dbReference>
<evidence type="ECO:0000313" key="3">
    <source>
        <dbReference type="Proteomes" id="UP000087171"/>
    </source>
</evidence>
<evidence type="ECO:0000256" key="1">
    <source>
        <dbReference type="SAM" id="MobiDB-lite"/>
    </source>
</evidence>
<feature type="domain" description="THO1-MOS11 C-terminal" evidence="2">
    <location>
        <begin position="61"/>
        <end position="93"/>
    </location>
</feature>
<dbReference type="OrthoDB" id="5837849at2759"/>
<proteinExistence type="predicted"/>
<dbReference type="eggNOG" id="ENOG502S2BB">
    <property type="taxonomic scope" value="Eukaryota"/>
</dbReference>
<feature type="compositionally biased region" description="Basic and acidic residues" evidence="1">
    <location>
        <begin position="80"/>
        <end position="91"/>
    </location>
</feature>
<dbReference type="RefSeq" id="XP_004493925.1">
    <property type="nucleotide sequence ID" value="XM_004493868.3"/>
</dbReference>